<organism evidence="2 3">
    <name type="scientific">Biomphalaria glabrata</name>
    <name type="common">Bloodfluke planorb</name>
    <name type="synonym">Freshwater snail</name>
    <dbReference type="NCBI Taxonomy" id="6526"/>
    <lineage>
        <taxon>Eukaryota</taxon>
        <taxon>Metazoa</taxon>
        <taxon>Spiralia</taxon>
        <taxon>Lophotrochozoa</taxon>
        <taxon>Mollusca</taxon>
        <taxon>Gastropoda</taxon>
        <taxon>Heterobranchia</taxon>
        <taxon>Euthyneura</taxon>
        <taxon>Panpulmonata</taxon>
        <taxon>Hygrophila</taxon>
        <taxon>Lymnaeoidea</taxon>
        <taxon>Planorbidae</taxon>
        <taxon>Biomphalaria</taxon>
    </lineage>
</organism>
<reference evidence="2" key="1">
    <citation type="submission" date="2020-05" db="UniProtKB">
        <authorList>
            <consortium name="EnsemblMetazoa"/>
        </authorList>
    </citation>
    <scope>IDENTIFICATION</scope>
    <source>
        <strain evidence="2">BB02</strain>
    </source>
</reference>
<dbReference type="EnsemblMetazoa" id="BGLB027513-RA">
    <property type="protein sequence ID" value="BGLB027513-PA"/>
    <property type="gene ID" value="BGLB027513"/>
</dbReference>
<accession>A0A2C9L663</accession>
<feature type="transmembrane region" description="Helical" evidence="1">
    <location>
        <begin position="6"/>
        <end position="24"/>
    </location>
</feature>
<proteinExistence type="predicted"/>
<keyword evidence="1" id="KW-0472">Membrane</keyword>
<keyword evidence="1" id="KW-1133">Transmembrane helix</keyword>
<evidence type="ECO:0000313" key="3">
    <source>
        <dbReference type="Proteomes" id="UP000076420"/>
    </source>
</evidence>
<evidence type="ECO:0000256" key="1">
    <source>
        <dbReference type="SAM" id="Phobius"/>
    </source>
</evidence>
<gene>
    <name evidence="2" type="primary">106057781</name>
</gene>
<dbReference type="VEuPathDB" id="VectorBase:BGLAX_041803"/>
<evidence type="ECO:0008006" key="4">
    <source>
        <dbReference type="Google" id="ProtNLM"/>
    </source>
</evidence>
<feature type="transmembrane region" description="Helical" evidence="1">
    <location>
        <begin position="44"/>
        <end position="63"/>
    </location>
</feature>
<name>A0A2C9L663_BIOGL</name>
<dbReference type="AlphaFoldDB" id="A0A2C9L663"/>
<dbReference type="KEGG" id="bgt:106057781"/>
<keyword evidence="1" id="KW-0812">Transmembrane</keyword>
<sequence>MGIYVIIVNILLFNLIIALFNSAIKTNEQQTEELWHRLFMSFTCEHSILLFMMPPITLLFRLLPEDEKNRHYPFNFEAKYLDTMIKIASIEQQQRDMYLIEVEDIKWNTVNIATSTVGSQ</sequence>
<dbReference type="VEuPathDB" id="VectorBase:BGLB027513"/>
<dbReference type="Proteomes" id="UP000076420">
    <property type="component" value="Unassembled WGS sequence"/>
</dbReference>
<evidence type="ECO:0000313" key="2">
    <source>
        <dbReference type="EnsemblMetazoa" id="BGLB027513-PA"/>
    </source>
</evidence>
<protein>
    <recommendedName>
        <fullName evidence="4">Ion transport domain-containing protein</fullName>
    </recommendedName>
</protein>